<dbReference type="EMBL" id="WJXA01000008">
    <property type="protein sequence ID" value="KAF7135874.1"/>
    <property type="molecule type" value="Genomic_DNA"/>
</dbReference>
<keyword evidence="3" id="KW-0539">Nucleus</keyword>
<dbReference type="InterPro" id="IPR035979">
    <property type="entry name" value="RBD_domain_sf"/>
</dbReference>
<dbReference type="SMART" id="SM00360">
    <property type="entry name" value="RRM"/>
    <property type="match status" value="1"/>
</dbReference>
<dbReference type="CDD" id="cd12226">
    <property type="entry name" value="RRM_NOL8"/>
    <property type="match status" value="1"/>
</dbReference>
<feature type="region of interest" description="Disordered" evidence="5">
    <location>
        <begin position="654"/>
        <end position="676"/>
    </location>
</feature>
<accession>A0A834GIH7</accession>
<dbReference type="SUPFAM" id="SSF54928">
    <property type="entry name" value="RNA-binding domain, RBD"/>
    <property type="match status" value="1"/>
</dbReference>
<feature type="compositionally biased region" description="Low complexity" evidence="5">
    <location>
        <begin position="21"/>
        <end position="32"/>
    </location>
</feature>
<dbReference type="GO" id="GO:0005730">
    <property type="term" value="C:nucleolus"/>
    <property type="evidence" value="ECO:0007669"/>
    <property type="project" value="UniProtKB-SubCell"/>
</dbReference>
<dbReference type="GO" id="GO:0003723">
    <property type="term" value="F:RNA binding"/>
    <property type="evidence" value="ECO:0007669"/>
    <property type="project" value="UniProtKB-UniRule"/>
</dbReference>
<evidence type="ECO:0000259" key="6">
    <source>
        <dbReference type="PROSITE" id="PS50102"/>
    </source>
</evidence>
<name>A0A834GIH7_RHOSS</name>
<feature type="region of interest" description="Disordered" evidence="5">
    <location>
        <begin position="1"/>
        <end position="32"/>
    </location>
</feature>
<gene>
    <name evidence="7" type="ORF">RHSIM_Rhsim08G0117200</name>
</gene>
<keyword evidence="8" id="KW-1185">Reference proteome</keyword>
<comment type="subcellular location">
    <subcellularLocation>
        <location evidence="1">Nucleus</location>
        <location evidence="1">Nucleolus</location>
    </subcellularLocation>
</comment>
<dbReference type="InterPro" id="IPR000504">
    <property type="entry name" value="RRM_dom"/>
</dbReference>
<reference evidence="7" key="1">
    <citation type="submission" date="2019-11" db="EMBL/GenBank/DDBJ databases">
        <authorList>
            <person name="Liu Y."/>
            <person name="Hou J."/>
            <person name="Li T.-Q."/>
            <person name="Guan C.-H."/>
            <person name="Wu X."/>
            <person name="Wu H.-Z."/>
            <person name="Ling F."/>
            <person name="Zhang R."/>
            <person name="Shi X.-G."/>
            <person name="Ren J.-P."/>
            <person name="Chen E.-F."/>
            <person name="Sun J.-M."/>
        </authorList>
    </citation>
    <scope>NUCLEOTIDE SEQUENCE</scope>
    <source>
        <strain evidence="7">Adult_tree_wgs_1</strain>
        <tissue evidence="7">Leaves</tissue>
    </source>
</reference>
<feature type="compositionally biased region" description="Polar residues" evidence="5">
    <location>
        <begin position="448"/>
        <end position="468"/>
    </location>
</feature>
<proteinExistence type="predicted"/>
<dbReference type="AlphaFoldDB" id="A0A834GIH7"/>
<evidence type="ECO:0000256" key="1">
    <source>
        <dbReference type="ARBA" id="ARBA00004604"/>
    </source>
</evidence>
<evidence type="ECO:0000313" key="7">
    <source>
        <dbReference type="EMBL" id="KAF7135874.1"/>
    </source>
</evidence>
<dbReference type="PANTHER" id="PTHR23099">
    <property type="entry name" value="TRANSCRIPTIONAL REGULATOR"/>
    <property type="match status" value="1"/>
</dbReference>
<keyword evidence="2 4" id="KW-0694">RNA-binding</keyword>
<dbReference type="Proteomes" id="UP000626092">
    <property type="component" value="Unassembled WGS sequence"/>
</dbReference>
<dbReference type="InterPro" id="IPR034138">
    <property type="entry name" value="NOP8_RRM"/>
</dbReference>
<evidence type="ECO:0000256" key="2">
    <source>
        <dbReference type="ARBA" id="ARBA00022884"/>
    </source>
</evidence>
<evidence type="ECO:0000256" key="3">
    <source>
        <dbReference type="ARBA" id="ARBA00023242"/>
    </source>
</evidence>
<dbReference type="PROSITE" id="PS50102">
    <property type="entry name" value="RRM"/>
    <property type="match status" value="1"/>
</dbReference>
<feature type="compositionally biased region" description="Basic and acidic residues" evidence="5">
    <location>
        <begin position="392"/>
        <end position="402"/>
    </location>
</feature>
<evidence type="ECO:0000313" key="8">
    <source>
        <dbReference type="Proteomes" id="UP000626092"/>
    </source>
</evidence>
<organism evidence="7 8">
    <name type="scientific">Rhododendron simsii</name>
    <name type="common">Sims's rhododendron</name>
    <dbReference type="NCBI Taxonomy" id="118357"/>
    <lineage>
        <taxon>Eukaryota</taxon>
        <taxon>Viridiplantae</taxon>
        <taxon>Streptophyta</taxon>
        <taxon>Embryophyta</taxon>
        <taxon>Tracheophyta</taxon>
        <taxon>Spermatophyta</taxon>
        <taxon>Magnoliopsida</taxon>
        <taxon>eudicotyledons</taxon>
        <taxon>Gunneridae</taxon>
        <taxon>Pentapetalae</taxon>
        <taxon>asterids</taxon>
        <taxon>Ericales</taxon>
        <taxon>Ericaceae</taxon>
        <taxon>Ericoideae</taxon>
        <taxon>Rhodoreae</taxon>
        <taxon>Rhododendron</taxon>
    </lineage>
</organism>
<dbReference type="InterPro" id="IPR012677">
    <property type="entry name" value="Nucleotide-bd_a/b_plait_sf"/>
</dbReference>
<protein>
    <recommendedName>
        <fullName evidence="6">RRM domain-containing protein</fullName>
    </recommendedName>
</protein>
<dbReference type="OrthoDB" id="21643at2759"/>
<dbReference type="PANTHER" id="PTHR23099:SF0">
    <property type="entry name" value="GERM CELL NUCLEAR ACIDIC PROTEIN"/>
    <property type="match status" value="1"/>
</dbReference>
<sequence length="724" mass="79838">MGGGERGPYNLENDEEKDESGTTTTTTTTGTTEITRRMRIFVGDLGLNVKAEDLINTFSCLGKLESVEIIHNQGRSFAYFDFVPSSPKSLSKLFSTYNGCKWKGGRLRLEKAKEHYLLRLRKEWAEDAKFTNSEPSNTGTRKTGSPEEFNNILNPEKREFRLFFPKLKKVSLSLSLSLSLSQRLCAHICPCILYFGACFGRAAWKLYFRGGLSTFVKELPFKGTGKHKYSFQRVEVPPLPDHFCDCEEHSHPSYTAKGKDFLDLGAQGGGLDKKELDMMKLVMNKLLEREYVPKTSSEGAGLVKEGDNTKPVEDLVSDENETDDITDIVTVTGSFDGVLAGENEMDNMTDEDDLIINVVAGGKKGTHLSGKWGQELNLSNELQGKIVNELQASKDRPSEHVLKSRGRRIIASDKKRKSPPREEAPGNKFLSANQSGREGSTKKAHLHQTGQPTELESGTQPTNTNSGSKKFAWRDLAGGRGNNLFSISDIMQSTVPNREKSESDGFNVPHITECQNENAVKNINLESQPNRIEKTEELAIAQPTKSYADVNKYARGASWLQKSSWTQLVGEKRSSFSISQLLPATSLEKQEQVEPKSASNSIGSTQSKLVKTGTCASAEDSSKASGVGNKDIVTTLDCSNMIVLDTIALDPEPSLPKDLQTLGETDERTAPKKNHAAAEQLSVRNFTTDGTCLFMRSAASMREWTKAKAALSGSLKKQSKKQLI</sequence>
<feature type="domain" description="RRM" evidence="6">
    <location>
        <begin position="38"/>
        <end position="114"/>
    </location>
</feature>
<feature type="compositionally biased region" description="Basic residues" evidence="5">
    <location>
        <begin position="403"/>
        <end position="418"/>
    </location>
</feature>
<evidence type="ECO:0000256" key="5">
    <source>
        <dbReference type="SAM" id="MobiDB-lite"/>
    </source>
</evidence>
<comment type="caution">
    <text evidence="7">The sequence shown here is derived from an EMBL/GenBank/DDBJ whole genome shotgun (WGS) entry which is preliminary data.</text>
</comment>
<dbReference type="Gene3D" id="3.30.70.330">
    <property type="match status" value="1"/>
</dbReference>
<evidence type="ECO:0000256" key="4">
    <source>
        <dbReference type="PROSITE-ProRule" id="PRU00176"/>
    </source>
</evidence>
<feature type="region of interest" description="Disordered" evidence="5">
    <location>
        <begin position="392"/>
        <end position="474"/>
    </location>
</feature>